<sequence>MEKSMEAHQKIKIDLPCDSAIPLLGIYPKKAKMLTQNDMCIPMFTAPLFTIAKIWKQPKCPKINKWIKKLWYGAGLVAQWLSAHVPHLGSLRFAS</sequence>
<dbReference type="Proteomes" id="UP000002281">
    <property type="component" value="Chromosome 7"/>
</dbReference>
<evidence type="ECO:0000313" key="2">
    <source>
        <dbReference type="Proteomes" id="UP000002281"/>
    </source>
</evidence>
<dbReference type="Ensembl" id="ENSECAT00000082462.1">
    <property type="protein sequence ID" value="ENSECAP00000085064.1"/>
    <property type="gene ID" value="ENSECAG00000047437.1"/>
</dbReference>
<evidence type="ECO:0000313" key="1">
    <source>
        <dbReference type="Ensembl" id="ENSECAP00000085064.1"/>
    </source>
</evidence>
<organism evidence="1 2">
    <name type="scientific">Equus caballus</name>
    <name type="common">Horse</name>
    <dbReference type="NCBI Taxonomy" id="9796"/>
    <lineage>
        <taxon>Eukaryota</taxon>
        <taxon>Metazoa</taxon>
        <taxon>Chordata</taxon>
        <taxon>Craniata</taxon>
        <taxon>Vertebrata</taxon>
        <taxon>Euteleostomi</taxon>
        <taxon>Mammalia</taxon>
        <taxon>Eutheria</taxon>
        <taxon>Laurasiatheria</taxon>
        <taxon>Perissodactyla</taxon>
        <taxon>Equidae</taxon>
        <taxon>Equus</taxon>
    </lineage>
</organism>
<dbReference type="GeneTree" id="ENSGT01130000278627"/>
<reference evidence="1" key="2">
    <citation type="submission" date="2025-08" db="UniProtKB">
        <authorList>
            <consortium name="Ensembl"/>
        </authorList>
    </citation>
    <scope>IDENTIFICATION</scope>
    <source>
        <strain evidence="1">Thoroughbred</strain>
    </source>
</reference>
<keyword evidence="2" id="KW-1185">Reference proteome</keyword>
<proteinExistence type="predicted"/>
<dbReference type="AlphaFoldDB" id="A0A9L0TFF7"/>
<name>A0A9L0TFF7_HORSE</name>
<accession>A0A9L0TFF7</accession>
<protein>
    <submittedName>
        <fullName evidence="1">Uncharacterized protein</fullName>
    </submittedName>
</protein>
<reference evidence="1" key="3">
    <citation type="submission" date="2025-09" db="UniProtKB">
        <authorList>
            <consortium name="Ensembl"/>
        </authorList>
    </citation>
    <scope>IDENTIFICATION</scope>
    <source>
        <strain evidence="1">Thoroughbred</strain>
    </source>
</reference>
<reference evidence="1 2" key="1">
    <citation type="journal article" date="2009" name="Science">
        <title>Genome sequence, comparative analysis, and population genetics of the domestic horse.</title>
        <authorList>
            <consortium name="Broad Institute Genome Sequencing Platform"/>
            <consortium name="Broad Institute Whole Genome Assembly Team"/>
            <person name="Wade C.M."/>
            <person name="Giulotto E."/>
            <person name="Sigurdsson S."/>
            <person name="Zoli M."/>
            <person name="Gnerre S."/>
            <person name="Imsland F."/>
            <person name="Lear T.L."/>
            <person name="Adelson D.L."/>
            <person name="Bailey E."/>
            <person name="Bellone R.R."/>
            <person name="Bloecker H."/>
            <person name="Distl O."/>
            <person name="Edgar R.C."/>
            <person name="Garber M."/>
            <person name="Leeb T."/>
            <person name="Mauceli E."/>
            <person name="MacLeod J.N."/>
            <person name="Penedo M.C.T."/>
            <person name="Raison J.M."/>
            <person name="Sharpe T."/>
            <person name="Vogel J."/>
            <person name="Andersson L."/>
            <person name="Antczak D.F."/>
            <person name="Biagi T."/>
            <person name="Binns M.M."/>
            <person name="Chowdhary B.P."/>
            <person name="Coleman S.J."/>
            <person name="Della Valle G."/>
            <person name="Fryc S."/>
            <person name="Guerin G."/>
            <person name="Hasegawa T."/>
            <person name="Hill E.W."/>
            <person name="Jurka J."/>
            <person name="Kiialainen A."/>
            <person name="Lindgren G."/>
            <person name="Liu J."/>
            <person name="Magnani E."/>
            <person name="Mickelson J.R."/>
            <person name="Murray J."/>
            <person name="Nergadze S.G."/>
            <person name="Onofrio R."/>
            <person name="Pedroni S."/>
            <person name="Piras M.F."/>
            <person name="Raudsepp T."/>
            <person name="Rocchi M."/>
            <person name="Roeed K.H."/>
            <person name="Ryder O.A."/>
            <person name="Searle S."/>
            <person name="Skow L."/>
            <person name="Swinburne J.E."/>
            <person name="Syvaenen A.C."/>
            <person name="Tozaki T."/>
            <person name="Valberg S.J."/>
            <person name="Vaudin M."/>
            <person name="White J.R."/>
            <person name="Zody M.C."/>
            <person name="Lander E.S."/>
            <person name="Lindblad-Toh K."/>
        </authorList>
    </citation>
    <scope>NUCLEOTIDE SEQUENCE [LARGE SCALE GENOMIC DNA]</scope>
    <source>
        <strain evidence="1 2">Thoroughbred</strain>
    </source>
</reference>